<dbReference type="Proteomes" id="UP000332594">
    <property type="component" value="Unassembled WGS sequence"/>
</dbReference>
<organism evidence="2 3">
    <name type="scientific">Raoultella terrigena</name>
    <name type="common">Klebsiella terrigena</name>
    <dbReference type="NCBI Taxonomy" id="577"/>
    <lineage>
        <taxon>Bacteria</taxon>
        <taxon>Pseudomonadati</taxon>
        <taxon>Pseudomonadota</taxon>
        <taxon>Gammaproteobacteria</taxon>
        <taxon>Enterobacterales</taxon>
        <taxon>Enterobacteriaceae</taxon>
        <taxon>Klebsiella/Raoultella group</taxon>
        <taxon>Raoultella</taxon>
    </lineage>
</organism>
<evidence type="ECO:0000313" key="3">
    <source>
        <dbReference type="Proteomes" id="UP000332594"/>
    </source>
</evidence>
<feature type="transmembrane region" description="Helical" evidence="1">
    <location>
        <begin position="28"/>
        <end position="52"/>
    </location>
</feature>
<keyword evidence="1" id="KW-0812">Transmembrane</keyword>
<proteinExistence type="predicted"/>
<name>A0A485AZ63_RAOTE</name>
<keyword evidence="1" id="KW-0472">Membrane</keyword>
<dbReference type="EMBL" id="CAADJG010000002">
    <property type="protein sequence ID" value="VFS66827.1"/>
    <property type="molecule type" value="Genomic_DNA"/>
</dbReference>
<keyword evidence="1" id="KW-1133">Transmembrane helix</keyword>
<sequence>MKLSSLASGIGFAELTYQVRQIESYNAHALEAFAVGTALYLALGVAMGLLLTRLGPGNSPHRRAQHER</sequence>
<reference evidence="2 3" key="1">
    <citation type="submission" date="2019-03" db="EMBL/GenBank/DDBJ databases">
        <authorList>
            <consortium name="Pathogen Informatics"/>
        </authorList>
    </citation>
    <scope>NUCLEOTIDE SEQUENCE [LARGE SCALE GENOMIC DNA]</scope>
    <source>
        <strain evidence="2 3">NCTC13038</strain>
    </source>
</reference>
<evidence type="ECO:0000313" key="2">
    <source>
        <dbReference type="EMBL" id="VFS66827.1"/>
    </source>
</evidence>
<dbReference type="AlphaFoldDB" id="A0A485AZ63"/>
<evidence type="ECO:0000256" key="1">
    <source>
        <dbReference type="SAM" id="Phobius"/>
    </source>
</evidence>
<evidence type="ECO:0008006" key="4">
    <source>
        <dbReference type="Google" id="ProtNLM"/>
    </source>
</evidence>
<protein>
    <recommendedName>
        <fullName evidence="4">Glutamate Aspartate transport system permease protein GltJ</fullName>
    </recommendedName>
</protein>
<gene>
    <name evidence="2" type="ORF">NCTC13038_00928</name>
</gene>
<accession>A0A485AZ63</accession>